<evidence type="ECO:0000313" key="2">
    <source>
        <dbReference type="EMBL" id="EKD30403.1"/>
    </source>
</evidence>
<keyword evidence="1" id="KW-0175">Coiled coil</keyword>
<gene>
    <name evidence="2" type="ORF">ACD_78C00066G0002</name>
</gene>
<reference evidence="2" key="1">
    <citation type="journal article" date="2012" name="Science">
        <title>Fermentation, hydrogen, and sulfur metabolism in multiple uncultivated bacterial phyla.</title>
        <authorList>
            <person name="Wrighton K.C."/>
            <person name="Thomas B.C."/>
            <person name="Sharon I."/>
            <person name="Miller C.S."/>
            <person name="Castelle C.J."/>
            <person name="VerBerkmoes N.C."/>
            <person name="Wilkins M.J."/>
            <person name="Hettich R.L."/>
            <person name="Lipton M.S."/>
            <person name="Williams K.H."/>
            <person name="Long P.E."/>
            <person name="Banfield J.F."/>
        </authorList>
    </citation>
    <scope>NUCLEOTIDE SEQUENCE [LARGE SCALE GENOMIC DNA]</scope>
</reference>
<feature type="coiled-coil region" evidence="1">
    <location>
        <begin position="215"/>
        <end position="249"/>
    </location>
</feature>
<name>K1YDS1_9BACT</name>
<dbReference type="AlphaFoldDB" id="K1YDS1"/>
<organism evidence="2">
    <name type="scientific">uncultured bacterium</name>
    <name type="common">gcode 4</name>
    <dbReference type="NCBI Taxonomy" id="1234023"/>
    <lineage>
        <taxon>Bacteria</taxon>
        <taxon>environmental samples</taxon>
    </lineage>
</organism>
<sequence>MWFFDNVLEEAPVTDLVSSPVTKNADQDGSFLIIDDSVTVNNIPDTAVQLFDVTPAEVSSSEVGFVPETSFFSEPVSSVVENSETTPEPEISSSPEIAFFDESVADNIEATIVLEEKTETNNLVSFMEEPIVEASKETPEVSVMEEVIESVQQKNTSTLKKIDFSSYLTEKKAELEQFIANNMQIAEVKDTEIVTYNTQIAEAKEMEKQAIETAKKIAKRAIDAAKESAKQALEERKNIELENDRIKEIMGRLSIQA</sequence>
<protein>
    <submittedName>
        <fullName evidence="2">Uncharacterized protein</fullName>
    </submittedName>
</protein>
<comment type="caution">
    <text evidence="2">The sequence shown here is derived from an EMBL/GenBank/DDBJ whole genome shotgun (WGS) entry which is preliminary data.</text>
</comment>
<proteinExistence type="predicted"/>
<dbReference type="EMBL" id="AMFJ01034066">
    <property type="protein sequence ID" value="EKD30403.1"/>
    <property type="molecule type" value="Genomic_DNA"/>
</dbReference>
<evidence type="ECO:0000256" key="1">
    <source>
        <dbReference type="SAM" id="Coils"/>
    </source>
</evidence>
<accession>K1YDS1</accession>